<keyword evidence="7" id="KW-1133">Transmembrane helix</keyword>
<protein>
    <submittedName>
        <fullName evidence="11">Cytochrome c oxidase subunit 6A1, mitochondrial</fullName>
    </submittedName>
</protein>
<keyword evidence="9" id="KW-0472">Membrane</keyword>
<dbReference type="STRING" id="158441.A0A226ERN5"/>
<evidence type="ECO:0000313" key="12">
    <source>
        <dbReference type="Proteomes" id="UP000198287"/>
    </source>
</evidence>
<proteinExistence type="inferred from homology"/>
<accession>A0A226ERN5</accession>
<evidence type="ECO:0000256" key="5">
    <source>
        <dbReference type="ARBA" id="ARBA00022792"/>
    </source>
</evidence>
<dbReference type="InterPro" id="IPR001349">
    <property type="entry name" value="Cyt_c_oxidase_su6a"/>
</dbReference>
<dbReference type="Proteomes" id="UP000198287">
    <property type="component" value="Unassembled WGS sequence"/>
</dbReference>
<dbReference type="Pfam" id="PF02046">
    <property type="entry name" value="COX6A"/>
    <property type="match status" value="1"/>
</dbReference>
<dbReference type="GO" id="GO:0006123">
    <property type="term" value="P:mitochondrial electron transport, cytochrome c to oxygen"/>
    <property type="evidence" value="ECO:0007669"/>
    <property type="project" value="TreeGrafter"/>
</dbReference>
<dbReference type="OrthoDB" id="5947505at2759"/>
<dbReference type="InterPro" id="IPR036418">
    <property type="entry name" value="Cyt_c_oxidase_su6a_sf"/>
</dbReference>
<keyword evidence="6" id="KW-0809">Transit peptide</keyword>
<evidence type="ECO:0000256" key="3">
    <source>
        <dbReference type="ARBA" id="ARBA00005553"/>
    </source>
</evidence>
<dbReference type="Gene3D" id="4.10.95.10">
    <property type="entry name" value="Cytochrome c oxidase, subunit VIa"/>
    <property type="match status" value="1"/>
</dbReference>
<dbReference type="SUPFAM" id="SSF81411">
    <property type="entry name" value="Mitochondrial cytochrome c oxidase subunit VIa"/>
    <property type="match status" value="1"/>
</dbReference>
<reference evidence="11 12" key="1">
    <citation type="submission" date="2015-12" db="EMBL/GenBank/DDBJ databases">
        <title>The genome of Folsomia candida.</title>
        <authorList>
            <person name="Faddeeva A."/>
            <person name="Derks M.F."/>
            <person name="Anvar Y."/>
            <person name="Smit S."/>
            <person name="Van Straalen N."/>
            <person name="Roelofs D."/>
        </authorList>
    </citation>
    <scope>NUCLEOTIDE SEQUENCE [LARGE SCALE GENOMIC DNA]</scope>
    <source>
        <strain evidence="11 12">VU population</strain>
        <tissue evidence="11">Whole body</tissue>
    </source>
</reference>
<dbReference type="FunFam" id="4.10.95.10:FF:000001">
    <property type="entry name" value="Cytochrome c oxidase subunit 6A, mitochondrial"/>
    <property type="match status" value="1"/>
</dbReference>
<evidence type="ECO:0000256" key="2">
    <source>
        <dbReference type="ARBA" id="ARBA00004673"/>
    </source>
</evidence>
<evidence type="ECO:0000256" key="7">
    <source>
        <dbReference type="ARBA" id="ARBA00022989"/>
    </source>
</evidence>
<dbReference type="PANTHER" id="PTHR11504:SF0">
    <property type="entry name" value="CYTOCHROME C OXIDASE SUBUNIT"/>
    <property type="match status" value="1"/>
</dbReference>
<dbReference type="CDD" id="cd00925">
    <property type="entry name" value="Cyt_c_Oxidase_VIa"/>
    <property type="match status" value="1"/>
</dbReference>
<keyword evidence="4" id="KW-0812">Transmembrane</keyword>
<evidence type="ECO:0000313" key="11">
    <source>
        <dbReference type="EMBL" id="OXA59256.1"/>
    </source>
</evidence>
<evidence type="ECO:0000256" key="1">
    <source>
        <dbReference type="ARBA" id="ARBA00004434"/>
    </source>
</evidence>
<evidence type="ECO:0000256" key="10">
    <source>
        <dbReference type="RuleBase" id="RU004396"/>
    </source>
</evidence>
<keyword evidence="8" id="KW-0496">Mitochondrion</keyword>
<comment type="similarity">
    <text evidence="3 10">Belongs to the cytochrome c oxidase subunit 6A family.</text>
</comment>
<dbReference type="AlphaFoldDB" id="A0A226ERN5"/>
<comment type="caution">
    <text evidence="11">The sequence shown here is derived from an EMBL/GenBank/DDBJ whole genome shotgun (WGS) entry which is preliminary data.</text>
</comment>
<evidence type="ECO:0000256" key="6">
    <source>
        <dbReference type="ARBA" id="ARBA00022946"/>
    </source>
</evidence>
<dbReference type="EMBL" id="LNIX01000002">
    <property type="protein sequence ID" value="OXA59256.1"/>
    <property type="molecule type" value="Genomic_DNA"/>
</dbReference>
<evidence type="ECO:0000256" key="8">
    <source>
        <dbReference type="ARBA" id="ARBA00023128"/>
    </source>
</evidence>
<keyword evidence="5" id="KW-0999">Mitochondrion inner membrane</keyword>
<evidence type="ECO:0000256" key="9">
    <source>
        <dbReference type="ARBA" id="ARBA00023136"/>
    </source>
</evidence>
<dbReference type="PANTHER" id="PTHR11504">
    <property type="entry name" value="CYTOCHROME C OXIDASE POLYPEPTIDE VIA"/>
    <property type="match status" value="1"/>
</dbReference>
<dbReference type="PIRSF" id="PIRSF000277">
    <property type="entry name" value="COX6A1"/>
    <property type="match status" value="1"/>
</dbReference>
<dbReference type="GO" id="GO:0030234">
    <property type="term" value="F:enzyme regulator activity"/>
    <property type="evidence" value="ECO:0007669"/>
    <property type="project" value="TreeGrafter"/>
</dbReference>
<comment type="pathway">
    <text evidence="2">Energy metabolism; oxidative phosphorylation.</text>
</comment>
<sequence length="104" mass="11862">MILTGKHHIVGVCVRRFASKAATQHEAGGMDLWKKFSLFGAIPCVGILTFKTILDMKKHGHDERPPFVAYDHLRIRNKRFPWGDGRRSLFHNPHTNPLPDGYEA</sequence>
<name>A0A226ERN5_FOLCA</name>
<comment type="subcellular location">
    <subcellularLocation>
        <location evidence="1">Mitochondrion inner membrane</location>
        <topology evidence="1">Single-pass membrane protein</topology>
    </subcellularLocation>
</comment>
<dbReference type="OMA" id="HAHHERP"/>
<evidence type="ECO:0000256" key="4">
    <source>
        <dbReference type="ARBA" id="ARBA00022692"/>
    </source>
</evidence>
<organism evidence="11 12">
    <name type="scientific">Folsomia candida</name>
    <name type="common">Springtail</name>
    <dbReference type="NCBI Taxonomy" id="158441"/>
    <lineage>
        <taxon>Eukaryota</taxon>
        <taxon>Metazoa</taxon>
        <taxon>Ecdysozoa</taxon>
        <taxon>Arthropoda</taxon>
        <taxon>Hexapoda</taxon>
        <taxon>Collembola</taxon>
        <taxon>Entomobryomorpha</taxon>
        <taxon>Isotomoidea</taxon>
        <taxon>Isotomidae</taxon>
        <taxon>Proisotominae</taxon>
        <taxon>Folsomia</taxon>
    </lineage>
</organism>
<keyword evidence="12" id="KW-1185">Reference proteome</keyword>
<dbReference type="GO" id="GO:0005743">
    <property type="term" value="C:mitochondrial inner membrane"/>
    <property type="evidence" value="ECO:0007669"/>
    <property type="project" value="UniProtKB-SubCell"/>
</dbReference>
<gene>
    <name evidence="11" type="ORF">Fcan01_05859</name>
</gene>